<keyword evidence="3 7" id="KW-0378">Hydrolase</keyword>
<dbReference type="GO" id="GO:0004301">
    <property type="term" value="F:epoxide hydrolase activity"/>
    <property type="evidence" value="ECO:0007669"/>
    <property type="project" value="TreeGrafter"/>
</dbReference>
<evidence type="ECO:0000313" key="7">
    <source>
        <dbReference type="EMBL" id="ACU63103.1"/>
    </source>
</evidence>
<gene>
    <name evidence="7" type="ordered locus">Cpin_5680</name>
</gene>
<dbReference type="InterPro" id="IPR029058">
    <property type="entry name" value="AB_hydrolase_fold"/>
</dbReference>
<evidence type="ECO:0000256" key="5">
    <source>
        <dbReference type="SAM" id="SignalP"/>
    </source>
</evidence>
<protein>
    <submittedName>
        <fullName evidence="7">Epoxide hydrolase domain protein</fullName>
    </submittedName>
</protein>
<proteinExistence type="inferred from homology"/>
<dbReference type="Gene3D" id="3.40.50.1820">
    <property type="entry name" value="alpha/beta hydrolase"/>
    <property type="match status" value="1"/>
</dbReference>
<accession>A0A979G9A7</accession>
<keyword evidence="2" id="KW-0058">Aromatic hydrocarbons catabolism</keyword>
<dbReference type="EMBL" id="CP001699">
    <property type="protein sequence ID" value="ACU63103.1"/>
    <property type="molecule type" value="Genomic_DNA"/>
</dbReference>
<evidence type="ECO:0000256" key="2">
    <source>
        <dbReference type="ARBA" id="ARBA00022797"/>
    </source>
</evidence>
<feature type="signal peptide" evidence="5">
    <location>
        <begin position="1"/>
        <end position="26"/>
    </location>
</feature>
<dbReference type="OrthoDB" id="9780765at2"/>
<reference evidence="7 8" key="2">
    <citation type="journal article" date="2010" name="Stand. Genomic Sci.">
        <title>Complete genome sequence of Chitinophaga pinensis type strain (UQM 2034).</title>
        <authorList>
            <person name="Glavina Del Rio T."/>
            <person name="Abt B."/>
            <person name="Spring S."/>
            <person name="Lapidus A."/>
            <person name="Nolan M."/>
            <person name="Tice H."/>
            <person name="Copeland A."/>
            <person name="Cheng J.F."/>
            <person name="Chen F."/>
            <person name="Bruce D."/>
            <person name="Goodwin L."/>
            <person name="Pitluck S."/>
            <person name="Ivanova N."/>
            <person name="Mavromatis K."/>
            <person name="Mikhailova N."/>
            <person name="Pati A."/>
            <person name="Chen A."/>
            <person name="Palaniappan K."/>
            <person name="Land M."/>
            <person name="Hauser L."/>
            <person name="Chang Y.J."/>
            <person name="Jeffries C.D."/>
            <person name="Chain P."/>
            <person name="Saunders E."/>
            <person name="Detter J.C."/>
            <person name="Brettin T."/>
            <person name="Rohde M."/>
            <person name="Goker M."/>
            <person name="Bristow J."/>
            <person name="Eisen J.A."/>
            <person name="Markowitz V."/>
            <person name="Hugenholtz P."/>
            <person name="Kyrpides N.C."/>
            <person name="Klenk H.P."/>
            <person name="Lucas S."/>
        </authorList>
    </citation>
    <scope>NUCLEOTIDE SEQUENCE [LARGE SCALE GENOMIC DNA]</scope>
    <source>
        <strain evidence="8">ATCC 43595 / DSM 2588 / LMG 13176 / NBRC 15968 / NCIMB 11800 / UQM 2034</strain>
    </source>
</reference>
<dbReference type="Proteomes" id="UP000002215">
    <property type="component" value="Chromosome"/>
</dbReference>
<evidence type="ECO:0000256" key="1">
    <source>
        <dbReference type="ARBA" id="ARBA00010088"/>
    </source>
</evidence>
<keyword evidence="5" id="KW-0732">Signal</keyword>
<feature type="active site" description="Proton donor" evidence="4">
    <location>
        <position position="352"/>
    </location>
</feature>
<evidence type="ECO:0000256" key="3">
    <source>
        <dbReference type="ARBA" id="ARBA00022801"/>
    </source>
</evidence>
<dbReference type="PANTHER" id="PTHR21661">
    <property type="entry name" value="EPOXIDE HYDROLASE 1-RELATED"/>
    <property type="match status" value="1"/>
</dbReference>
<dbReference type="Pfam" id="PF06441">
    <property type="entry name" value="EHN"/>
    <property type="match status" value="1"/>
</dbReference>
<dbReference type="KEGG" id="cpi:Cpin_5680"/>
<dbReference type="AlphaFoldDB" id="A0A979G9A7"/>
<evidence type="ECO:0000256" key="4">
    <source>
        <dbReference type="PIRSR" id="PIRSR001112-1"/>
    </source>
</evidence>
<dbReference type="RefSeq" id="WP_012793270.1">
    <property type="nucleotide sequence ID" value="NC_013132.1"/>
</dbReference>
<dbReference type="SUPFAM" id="SSF53474">
    <property type="entry name" value="alpha/beta-Hydrolases"/>
    <property type="match status" value="1"/>
</dbReference>
<feature type="domain" description="Epoxide hydrolase N-terminal" evidence="6">
    <location>
        <begin position="40"/>
        <end position="145"/>
    </location>
</feature>
<dbReference type="PRINTS" id="PR00412">
    <property type="entry name" value="EPOXHYDRLASE"/>
</dbReference>
<sequence length="426" mass="47048">MKKSKIIMVAAMLVSVATMEAKTSHAQTVATTNRVSAESIRPFKVHVEQQELDDLIRRVKATKFPDKETVGDISEGVPLNTLQALAKYWGNGYDWRKAEAKLNAFPQFMTTIDGVDIHFIHVRSKEKNALPIILTHGWPGSIFEFLKVIDPLTNPTAYGGKPTDAFDVIIPSMPGYGFSGKPTATGWGPERIASAWITLMDRLGYKKYVAQGGDWGAIITDQMALQAPKALIGIHTNMPGAVPADIDKATHAGTPAPAGLSADEQKAYGQLTFLYNHVYYAYYMHSRPQSLAGLADSPTGLAAFLLDHDARSLELISRVFEGKKEGLTKDDVLDNISLYWLTNTGVSAARLYKENNLDYFSPKGVKIPVAVSAFPDELYQAPKKWAEQAYSNLIYYNRPNAGGHFAAWEQPKLFSEELRASFQSLR</sequence>
<dbReference type="PANTHER" id="PTHR21661:SF35">
    <property type="entry name" value="EPOXIDE HYDROLASE"/>
    <property type="match status" value="1"/>
</dbReference>
<dbReference type="InterPro" id="IPR010497">
    <property type="entry name" value="Epoxide_hydro_N"/>
</dbReference>
<organism evidence="7 8">
    <name type="scientific">Chitinophaga pinensis (strain ATCC 43595 / DSM 2588 / LMG 13176 / NBRC 15968 / NCIMB 11800 / UQM 2034)</name>
    <dbReference type="NCBI Taxonomy" id="485918"/>
    <lineage>
        <taxon>Bacteria</taxon>
        <taxon>Pseudomonadati</taxon>
        <taxon>Bacteroidota</taxon>
        <taxon>Chitinophagia</taxon>
        <taxon>Chitinophagales</taxon>
        <taxon>Chitinophagaceae</taxon>
        <taxon>Chitinophaga</taxon>
    </lineage>
</organism>
<feature type="active site" description="Proton acceptor" evidence="4">
    <location>
        <position position="404"/>
    </location>
</feature>
<dbReference type="InterPro" id="IPR016292">
    <property type="entry name" value="Epoxide_hydrolase"/>
</dbReference>
<dbReference type="InterPro" id="IPR000639">
    <property type="entry name" value="Epox_hydrolase-like"/>
</dbReference>
<name>A0A979G9A7_CHIPD</name>
<comment type="similarity">
    <text evidence="1">Belongs to the peptidase S33 family.</text>
</comment>
<feature type="active site" description="Nucleophile" evidence="4">
    <location>
        <position position="214"/>
    </location>
</feature>
<feature type="chain" id="PRO_5037699556" evidence="5">
    <location>
        <begin position="27"/>
        <end position="426"/>
    </location>
</feature>
<reference evidence="8" key="1">
    <citation type="submission" date="2009-08" db="EMBL/GenBank/DDBJ databases">
        <title>The complete genome of Chitinophaga pinensis DSM 2588.</title>
        <authorList>
            <consortium name="US DOE Joint Genome Institute (JGI-PGF)"/>
            <person name="Lucas S."/>
            <person name="Copeland A."/>
            <person name="Lapidus A."/>
            <person name="Glavina del Rio T."/>
            <person name="Dalin E."/>
            <person name="Tice H."/>
            <person name="Bruce D."/>
            <person name="Goodwin L."/>
            <person name="Pitluck S."/>
            <person name="Kyrpides N."/>
            <person name="Mavromatis K."/>
            <person name="Ivanova N."/>
            <person name="Mikhailova N."/>
            <person name="Sims D."/>
            <person name="Meinche L."/>
            <person name="Brettin T."/>
            <person name="Detter J.C."/>
            <person name="Han C."/>
            <person name="Larimer F."/>
            <person name="Land M."/>
            <person name="Hauser L."/>
            <person name="Markowitz V."/>
            <person name="Cheng J.-F."/>
            <person name="Hugenholtz P."/>
            <person name="Woyke T."/>
            <person name="Wu D."/>
            <person name="Spring S."/>
            <person name="Klenk H.-P."/>
            <person name="Eisen J.A."/>
        </authorList>
    </citation>
    <scope>NUCLEOTIDE SEQUENCE [LARGE SCALE GENOMIC DNA]</scope>
    <source>
        <strain evidence="8">ATCC 43595 / DSM 2588 / LMG 13176 / NBRC 15968 / NCIMB 11800 / UQM 2034</strain>
    </source>
</reference>
<evidence type="ECO:0000313" key="8">
    <source>
        <dbReference type="Proteomes" id="UP000002215"/>
    </source>
</evidence>
<evidence type="ECO:0000259" key="6">
    <source>
        <dbReference type="Pfam" id="PF06441"/>
    </source>
</evidence>
<dbReference type="GO" id="GO:0097176">
    <property type="term" value="P:epoxide metabolic process"/>
    <property type="evidence" value="ECO:0007669"/>
    <property type="project" value="TreeGrafter"/>
</dbReference>
<dbReference type="PIRSF" id="PIRSF001112">
    <property type="entry name" value="Epoxide_hydrolase"/>
    <property type="match status" value="1"/>
</dbReference>